<dbReference type="OrthoDB" id="37649at10239"/>
<feature type="region of interest" description="Disordered" evidence="1">
    <location>
        <begin position="86"/>
        <end position="110"/>
    </location>
</feature>
<dbReference type="Proteomes" id="UP000222360">
    <property type="component" value="Segment"/>
</dbReference>
<gene>
    <name evidence="2" type="ORF">VSW3_34</name>
</gene>
<evidence type="ECO:0000313" key="3">
    <source>
        <dbReference type="Proteomes" id="UP000222360"/>
    </source>
</evidence>
<name>A0A173GCW0_9CAUD</name>
<evidence type="ECO:0000256" key="1">
    <source>
        <dbReference type="SAM" id="MobiDB-lite"/>
    </source>
</evidence>
<keyword evidence="3" id="KW-1185">Reference proteome</keyword>
<sequence length="138" mass="15546">MTPLEKKQMRKARAKIKRCGTTIEGVIRHSAASPIQIAQRPLDIDHLYQRAVHDMSLRIRLTDMWHKGNTQAGKRRRQLNDWELATEPAGPVDAWQEDSKGKPKTGGKRAVGKCDVQLVANKAKLKAHGATFTKESRK</sequence>
<proteinExistence type="predicted"/>
<accession>A0A173GCW0</accession>
<organism evidence="2 3">
    <name type="scientific">Pseudomonas phage VSW-3</name>
    <dbReference type="NCBI Taxonomy" id="1852562"/>
    <lineage>
        <taxon>Viruses</taxon>
        <taxon>Duplodnaviria</taxon>
        <taxon>Heunggongvirae</taxon>
        <taxon>Uroviricota</taxon>
        <taxon>Caudoviricetes</taxon>
        <taxon>Autographivirales</taxon>
        <taxon>Autonotataviridae</taxon>
        <taxon>Napahaivirus</taxon>
        <taxon>Napahaivirus VSW3</taxon>
    </lineage>
</organism>
<protein>
    <submittedName>
        <fullName evidence="2">Uncharacterized protein</fullName>
    </submittedName>
</protein>
<evidence type="ECO:0000313" key="2">
    <source>
        <dbReference type="EMBL" id="ANH51110.1"/>
    </source>
</evidence>
<reference evidence="2 3" key="1">
    <citation type="submission" date="2016-04" db="EMBL/GenBank/DDBJ databases">
        <title>Complete genome of Pseudomonas fluorescens phage VSW-3.</title>
        <authorList>
            <person name="Zhang C.-J."/>
            <person name="Wei Y.-L."/>
            <person name="Ji X.-L."/>
        </authorList>
    </citation>
    <scope>NUCLEOTIDE SEQUENCE [LARGE SCALE GENOMIC DNA]</scope>
</reference>
<dbReference type="EMBL" id="KX066068">
    <property type="protein sequence ID" value="ANH51110.1"/>
    <property type="molecule type" value="Genomic_DNA"/>
</dbReference>